<dbReference type="EMBL" id="UINC01003727">
    <property type="protein sequence ID" value="SVA08762.1"/>
    <property type="molecule type" value="Genomic_DNA"/>
</dbReference>
<organism evidence="1">
    <name type="scientific">marine metagenome</name>
    <dbReference type="NCBI Taxonomy" id="408172"/>
    <lineage>
        <taxon>unclassified sequences</taxon>
        <taxon>metagenomes</taxon>
        <taxon>ecological metagenomes</taxon>
    </lineage>
</organism>
<reference evidence="1" key="1">
    <citation type="submission" date="2018-05" db="EMBL/GenBank/DDBJ databases">
        <authorList>
            <person name="Lanie J.A."/>
            <person name="Ng W.-L."/>
            <person name="Kazmierczak K.M."/>
            <person name="Andrzejewski T.M."/>
            <person name="Davidsen T.M."/>
            <person name="Wayne K.J."/>
            <person name="Tettelin H."/>
            <person name="Glass J.I."/>
            <person name="Rusch D."/>
            <person name="Podicherti R."/>
            <person name="Tsui H.-C.T."/>
            <person name="Winkler M.E."/>
        </authorList>
    </citation>
    <scope>NUCLEOTIDE SEQUENCE</scope>
</reference>
<sequence>MIGADAIIHGNIELSGGLIVYGKIFGTITTEGPIRVAKNGSVLGDIIASDIYIGGKVEGNVIVKDRAVLGGLSTLLGDLTYKHLLIEEGAQFKGKCELVSSVSDSIED</sequence>
<dbReference type="InterPro" id="IPR007607">
    <property type="entry name" value="BacA/B"/>
</dbReference>
<dbReference type="PANTHER" id="PTHR35024">
    <property type="entry name" value="HYPOTHETICAL CYTOSOLIC PROTEIN"/>
    <property type="match status" value="1"/>
</dbReference>
<accession>A0A381SXN0</accession>
<dbReference type="Pfam" id="PF04519">
    <property type="entry name" value="Bactofilin"/>
    <property type="match status" value="1"/>
</dbReference>
<proteinExistence type="predicted"/>
<dbReference type="AlphaFoldDB" id="A0A381SXN0"/>
<name>A0A381SXN0_9ZZZZ</name>
<protein>
    <recommendedName>
        <fullName evidence="2">Polymer-forming cytoskeletal protein</fullName>
    </recommendedName>
</protein>
<dbReference type="PANTHER" id="PTHR35024:SF4">
    <property type="entry name" value="POLYMER-FORMING CYTOSKELETAL PROTEIN"/>
    <property type="match status" value="1"/>
</dbReference>
<evidence type="ECO:0008006" key="2">
    <source>
        <dbReference type="Google" id="ProtNLM"/>
    </source>
</evidence>
<gene>
    <name evidence="1" type="ORF">METZ01_LOCUS61616</name>
</gene>
<evidence type="ECO:0000313" key="1">
    <source>
        <dbReference type="EMBL" id="SVA08762.1"/>
    </source>
</evidence>